<feature type="transmembrane region" description="Helical" evidence="7">
    <location>
        <begin position="497"/>
        <end position="519"/>
    </location>
</feature>
<dbReference type="InterPro" id="IPR012496">
    <property type="entry name" value="TMC_dom"/>
</dbReference>
<keyword evidence="3 7" id="KW-0812">Transmembrane</keyword>
<reference evidence="9 10" key="1">
    <citation type="journal article" date="2017" name="Nat. Ecol. Evol.">
        <title>Scallop genome provides insights into evolution of bilaterian karyotype and development.</title>
        <authorList>
            <person name="Wang S."/>
            <person name="Zhang J."/>
            <person name="Jiao W."/>
            <person name="Li J."/>
            <person name="Xun X."/>
            <person name="Sun Y."/>
            <person name="Guo X."/>
            <person name="Huan P."/>
            <person name="Dong B."/>
            <person name="Zhang L."/>
            <person name="Hu X."/>
            <person name="Sun X."/>
            <person name="Wang J."/>
            <person name="Zhao C."/>
            <person name="Wang Y."/>
            <person name="Wang D."/>
            <person name="Huang X."/>
            <person name="Wang R."/>
            <person name="Lv J."/>
            <person name="Li Y."/>
            <person name="Zhang Z."/>
            <person name="Liu B."/>
            <person name="Lu W."/>
            <person name="Hui Y."/>
            <person name="Liang J."/>
            <person name="Zhou Z."/>
            <person name="Hou R."/>
            <person name="Li X."/>
            <person name="Liu Y."/>
            <person name="Li H."/>
            <person name="Ning X."/>
            <person name="Lin Y."/>
            <person name="Zhao L."/>
            <person name="Xing Q."/>
            <person name="Dou J."/>
            <person name="Li Y."/>
            <person name="Mao J."/>
            <person name="Guo H."/>
            <person name="Dou H."/>
            <person name="Li T."/>
            <person name="Mu C."/>
            <person name="Jiang W."/>
            <person name="Fu Q."/>
            <person name="Fu X."/>
            <person name="Miao Y."/>
            <person name="Liu J."/>
            <person name="Yu Q."/>
            <person name="Li R."/>
            <person name="Liao H."/>
            <person name="Li X."/>
            <person name="Kong Y."/>
            <person name="Jiang Z."/>
            <person name="Chourrout D."/>
            <person name="Li R."/>
            <person name="Bao Z."/>
        </authorList>
    </citation>
    <scope>NUCLEOTIDE SEQUENCE [LARGE SCALE GENOMIC DNA]</scope>
    <source>
        <strain evidence="9 10">PY_sf001</strain>
    </source>
</reference>
<name>A0A210PKX5_MIZYE</name>
<evidence type="ECO:0000256" key="4">
    <source>
        <dbReference type="ARBA" id="ARBA00022989"/>
    </source>
</evidence>
<feature type="transmembrane region" description="Helical" evidence="7">
    <location>
        <begin position="366"/>
        <end position="386"/>
    </location>
</feature>
<feature type="transmembrane region" description="Helical" evidence="7">
    <location>
        <begin position="525"/>
        <end position="544"/>
    </location>
</feature>
<evidence type="ECO:0000256" key="1">
    <source>
        <dbReference type="ARBA" id="ARBA00004141"/>
    </source>
</evidence>
<dbReference type="Proteomes" id="UP000242188">
    <property type="component" value="Unassembled WGS sequence"/>
</dbReference>
<feature type="transmembrane region" description="Helical" evidence="7">
    <location>
        <begin position="564"/>
        <end position="585"/>
    </location>
</feature>
<dbReference type="GO" id="GO:0005886">
    <property type="term" value="C:plasma membrane"/>
    <property type="evidence" value="ECO:0007669"/>
    <property type="project" value="InterPro"/>
</dbReference>
<dbReference type="PANTHER" id="PTHR23302:SF40">
    <property type="entry name" value="TRANSMEMBRANE CHANNEL-LIKE PROTEIN"/>
    <property type="match status" value="1"/>
</dbReference>
<keyword evidence="4 7" id="KW-1133">Transmembrane helix</keyword>
<dbReference type="Pfam" id="PF07810">
    <property type="entry name" value="TMC"/>
    <property type="match status" value="1"/>
</dbReference>
<comment type="similarity">
    <text evidence="2">Belongs to the TMC family.</text>
</comment>
<dbReference type="EMBL" id="NEDP02005594">
    <property type="protein sequence ID" value="OWF37139.1"/>
    <property type="molecule type" value="Genomic_DNA"/>
</dbReference>
<sequence length="710" mass="80804">MDESDAERQFLIGRNTDPLSSQNSGLRNRSYVRQPEPEVDYHGHSHVPEALSPDELLYRMNYAFINHGFDAEKEIEGAQSKLSVSDQEAFEEKILDKIQENSLPLREKLKIIRVLQRGSHRRRESRGQYISTGKTRNNLSSVFQLWETPIKDIAAYFGSNVASYFTFLRVLFYINVSTAFVMFAFTTLPHLVDKETESNLTIPGTFGELSGSLMFYGAYSNKTINNYEHPLAYLLTWFAVSVTTLIAIGISMNVRYRRSKLAVTDDNYDFSHRTFCSWDHGLTTRSGTCDHIRAFTMELKEKIREEKSHERKAWTILLARVMGRLASNILVLGMLGGSGYLIYYIAHDFELPEDSPDFLEDIFTRYQLTAVVAALKLIVPAIFQVIGKLEAWHPRIEQKVTLTRTMLFYFASLVIFIYSLYNVTKDCLDNSMALPSDIGENTTVTNRTFCCWENEVGEEVFKLILVDLGVCVAVALFFYVLKAILVKSGHCFDWVKLSKFAVSSNVLELIYGQGLVWLGLYFSPVIAIVGSIKLIIVFYLRYFVARVAIKPPTRVFRASRSGNFYLFLLLLTWFLCILPQAYVIIELTPSWDCGPFRREEYVYQSITNGIGDLPDWLDDTLSYIGTTAVAVPVIILLILIGLYYKTRASSYSDLARQLRNQLIFERKVEKRKVFAIAMSAPAGSLGRTTGMTAADRMNGIDEEPPVSNIE</sequence>
<organism evidence="9 10">
    <name type="scientific">Mizuhopecten yessoensis</name>
    <name type="common">Japanese scallop</name>
    <name type="synonym">Patinopecten yessoensis</name>
    <dbReference type="NCBI Taxonomy" id="6573"/>
    <lineage>
        <taxon>Eukaryota</taxon>
        <taxon>Metazoa</taxon>
        <taxon>Spiralia</taxon>
        <taxon>Lophotrochozoa</taxon>
        <taxon>Mollusca</taxon>
        <taxon>Bivalvia</taxon>
        <taxon>Autobranchia</taxon>
        <taxon>Pteriomorphia</taxon>
        <taxon>Pectinida</taxon>
        <taxon>Pectinoidea</taxon>
        <taxon>Pectinidae</taxon>
        <taxon>Mizuhopecten</taxon>
    </lineage>
</organism>
<feature type="transmembrane region" description="Helical" evidence="7">
    <location>
        <begin position="463"/>
        <end position="485"/>
    </location>
</feature>
<evidence type="ECO:0000259" key="8">
    <source>
        <dbReference type="Pfam" id="PF07810"/>
    </source>
</evidence>
<evidence type="ECO:0000256" key="2">
    <source>
        <dbReference type="ARBA" id="ARBA00006510"/>
    </source>
</evidence>
<proteinExistence type="inferred from homology"/>
<evidence type="ECO:0000256" key="3">
    <source>
        <dbReference type="ARBA" id="ARBA00022692"/>
    </source>
</evidence>
<feature type="region of interest" description="Disordered" evidence="6">
    <location>
        <begin position="1"/>
        <end position="29"/>
    </location>
</feature>
<evidence type="ECO:0000256" key="7">
    <source>
        <dbReference type="SAM" id="Phobius"/>
    </source>
</evidence>
<dbReference type="OrthoDB" id="5831905at2759"/>
<dbReference type="STRING" id="6573.A0A210PKX5"/>
<evidence type="ECO:0000256" key="5">
    <source>
        <dbReference type="ARBA" id="ARBA00023136"/>
    </source>
</evidence>
<comment type="caution">
    <text evidence="9">The sequence shown here is derived from an EMBL/GenBank/DDBJ whole genome shotgun (WGS) entry which is preliminary data.</text>
</comment>
<feature type="domain" description="TMC" evidence="8">
    <location>
        <begin position="451"/>
        <end position="559"/>
    </location>
</feature>
<feature type="transmembrane region" description="Helical" evidence="7">
    <location>
        <begin position="231"/>
        <end position="250"/>
    </location>
</feature>
<dbReference type="InterPro" id="IPR038900">
    <property type="entry name" value="TMC"/>
</dbReference>
<gene>
    <name evidence="9" type="ORF">KP79_PYT21342</name>
</gene>
<evidence type="ECO:0000256" key="6">
    <source>
        <dbReference type="SAM" id="MobiDB-lite"/>
    </source>
</evidence>
<feature type="transmembrane region" description="Helical" evidence="7">
    <location>
        <begin position="325"/>
        <end position="346"/>
    </location>
</feature>
<comment type="subcellular location">
    <subcellularLocation>
        <location evidence="1">Membrane</location>
        <topology evidence="1">Multi-pass membrane protein</topology>
    </subcellularLocation>
</comment>
<evidence type="ECO:0000313" key="10">
    <source>
        <dbReference type="Proteomes" id="UP000242188"/>
    </source>
</evidence>
<keyword evidence="5 7" id="KW-0472">Membrane</keyword>
<dbReference type="GO" id="GO:0008381">
    <property type="term" value="F:mechanosensitive monoatomic ion channel activity"/>
    <property type="evidence" value="ECO:0007669"/>
    <property type="project" value="TreeGrafter"/>
</dbReference>
<keyword evidence="10" id="KW-1185">Reference proteome</keyword>
<feature type="transmembrane region" description="Helical" evidence="7">
    <location>
        <begin position="621"/>
        <end position="644"/>
    </location>
</feature>
<feature type="transmembrane region" description="Helical" evidence="7">
    <location>
        <begin position="170"/>
        <end position="188"/>
    </location>
</feature>
<protein>
    <submittedName>
        <fullName evidence="9">Transmembrane channel-like protein 3</fullName>
    </submittedName>
</protein>
<feature type="compositionally biased region" description="Polar residues" evidence="6">
    <location>
        <begin position="17"/>
        <end position="27"/>
    </location>
</feature>
<dbReference type="AlphaFoldDB" id="A0A210PKX5"/>
<evidence type="ECO:0000313" key="9">
    <source>
        <dbReference type="EMBL" id="OWF37139.1"/>
    </source>
</evidence>
<accession>A0A210PKX5</accession>
<feature type="transmembrane region" description="Helical" evidence="7">
    <location>
        <begin position="406"/>
        <end position="424"/>
    </location>
</feature>
<dbReference type="PANTHER" id="PTHR23302">
    <property type="entry name" value="TRANSMEMBRANE CHANNEL-RELATED"/>
    <property type="match status" value="1"/>
</dbReference>